<keyword evidence="1" id="KW-0611">Plant defense</keyword>
<evidence type="ECO:0000256" key="1">
    <source>
        <dbReference type="ARBA" id="ARBA00022821"/>
    </source>
</evidence>
<accession>A0A2N9G0N4</accession>
<sequence length="247" mass="28686">MSLEILPKLSRLQYLAVYEDFPSVTVKGEEVASLKNLETFGGLFSDMYEFSTYMRSLEKGRLATYEIHVGKPFTDLQLKEKDTSAQVPPHTFSRLKRIDIYQCSKLKKPLSPGLLLHLHNLEEIDVACCEQLEEIIEEEEEEKEEEGMDTTKITLPRLKRLWLRHLPELKSVCSSSKVISCDSLKKILIYRCPKLKRLPLSLPLLNGQLSPPPSLKQIEVEEEWWESLEWDSQDTKNVLQPFLRKPR</sequence>
<dbReference type="SUPFAM" id="SSF52047">
    <property type="entry name" value="RNI-like"/>
    <property type="match status" value="1"/>
</dbReference>
<dbReference type="InterPro" id="IPR050905">
    <property type="entry name" value="Plant_NBS-LRR"/>
</dbReference>
<feature type="domain" description="Disease resistance protein At4g27190-like leucine-rich repeats" evidence="2">
    <location>
        <begin position="83"/>
        <end position="198"/>
    </location>
</feature>
<evidence type="ECO:0000313" key="3">
    <source>
        <dbReference type="EMBL" id="SPC96326.1"/>
    </source>
</evidence>
<dbReference type="EMBL" id="OIVN01001659">
    <property type="protein sequence ID" value="SPC96326.1"/>
    <property type="molecule type" value="Genomic_DNA"/>
</dbReference>
<dbReference type="Gene3D" id="3.80.10.10">
    <property type="entry name" value="Ribonuclease Inhibitor"/>
    <property type="match status" value="1"/>
</dbReference>
<dbReference type="PANTHER" id="PTHR33463">
    <property type="entry name" value="NB-ARC DOMAIN-CONTAINING PROTEIN-RELATED"/>
    <property type="match status" value="1"/>
</dbReference>
<dbReference type="Pfam" id="PF23247">
    <property type="entry name" value="LRR_RPS2"/>
    <property type="match status" value="1"/>
</dbReference>
<protein>
    <recommendedName>
        <fullName evidence="2">Disease resistance protein At4g27190-like leucine-rich repeats domain-containing protein</fullName>
    </recommendedName>
</protein>
<dbReference type="PANTHER" id="PTHR33463:SF204">
    <property type="entry name" value="NB-ARC DOMAIN-CONTAINING PROTEIN"/>
    <property type="match status" value="1"/>
</dbReference>
<dbReference type="InterPro" id="IPR057135">
    <property type="entry name" value="At4g27190-like_LRR"/>
</dbReference>
<evidence type="ECO:0000259" key="2">
    <source>
        <dbReference type="Pfam" id="PF23247"/>
    </source>
</evidence>
<organism evidence="3">
    <name type="scientific">Fagus sylvatica</name>
    <name type="common">Beechnut</name>
    <dbReference type="NCBI Taxonomy" id="28930"/>
    <lineage>
        <taxon>Eukaryota</taxon>
        <taxon>Viridiplantae</taxon>
        <taxon>Streptophyta</taxon>
        <taxon>Embryophyta</taxon>
        <taxon>Tracheophyta</taxon>
        <taxon>Spermatophyta</taxon>
        <taxon>Magnoliopsida</taxon>
        <taxon>eudicotyledons</taxon>
        <taxon>Gunneridae</taxon>
        <taxon>Pentapetalae</taxon>
        <taxon>rosids</taxon>
        <taxon>fabids</taxon>
        <taxon>Fagales</taxon>
        <taxon>Fagaceae</taxon>
        <taxon>Fagus</taxon>
    </lineage>
</organism>
<gene>
    <name evidence="3" type="ORF">FSB_LOCUS24208</name>
</gene>
<reference evidence="3" key="1">
    <citation type="submission" date="2018-02" db="EMBL/GenBank/DDBJ databases">
        <authorList>
            <person name="Cohen D.B."/>
            <person name="Kent A.D."/>
        </authorList>
    </citation>
    <scope>NUCLEOTIDE SEQUENCE</scope>
</reference>
<dbReference type="AlphaFoldDB" id="A0A2N9G0N4"/>
<name>A0A2N9G0N4_FAGSY</name>
<proteinExistence type="predicted"/>
<dbReference type="InterPro" id="IPR032675">
    <property type="entry name" value="LRR_dom_sf"/>
</dbReference>